<comment type="caution">
    <text evidence="3">The sequence shown here is derived from an EMBL/GenBank/DDBJ whole genome shotgun (WGS) entry which is preliminary data.</text>
</comment>
<dbReference type="InterPro" id="IPR027830">
    <property type="entry name" value="C5orf34-like_N"/>
</dbReference>
<accession>A0A8S3RGY6</accession>
<evidence type="ECO:0000259" key="1">
    <source>
        <dbReference type="Pfam" id="PF15025"/>
    </source>
</evidence>
<evidence type="ECO:0000259" key="2">
    <source>
        <dbReference type="Pfam" id="PF22833"/>
    </source>
</evidence>
<protein>
    <submittedName>
        <fullName evidence="3">Uncharacterized protein</fullName>
    </submittedName>
</protein>
<feature type="domain" description="C5orf34-like N-terminal" evidence="1">
    <location>
        <begin position="43"/>
        <end position="72"/>
    </location>
</feature>
<reference evidence="3" key="1">
    <citation type="submission" date="2021-03" db="EMBL/GenBank/DDBJ databases">
        <authorList>
            <person name="Bekaert M."/>
        </authorList>
    </citation>
    <scope>NUCLEOTIDE SEQUENCE</scope>
</reference>
<dbReference type="InterPro" id="IPR053899">
    <property type="entry name" value="C5orf34-like_2nd"/>
</dbReference>
<sequence length="187" mass="21373">MLKILANPSSPEHVLDIDLFPPSSSINICLLKIPPGIQEFDFINSMKTIGQRCEFVTSDYREKVLQALDFRNRFAERPFVCQSLIQDDQIMALYAKITNVAWPKGTEHSNFEYMMDGGVRLISEDEYASIMLSPHKQDFTVCYLCGISPDSPRQKLHTNKHQQTKSASIDCLKKCELEPDKCHNSQK</sequence>
<dbReference type="Pfam" id="PF22833">
    <property type="entry name" value="C5orf34_2nd"/>
    <property type="match status" value="1"/>
</dbReference>
<dbReference type="EMBL" id="CAJPWZ010001046">
    <property type="protein sequence ID" value="CAG2206284.1"/>
    <property type="molecule type" value="Genomic_DNA"/>
</dbReference>
<dbReference type="Pfam" id="PF15025">
    <property type="entry name" value="C5orf34-like_N"/>
    <property type="match status" value="1"/>
</dbReference>
<dbReference type="PANTHER" id="PTHR34531:SF1">
    <property type="entry name" value="CHROMOSOME 5 OPEN READING FRAME 34"/>
    <property type="match status" value="1"/>
</dbReference>
<gene>
    <name evidence="3" type="ORF">MEDL_20656</name>
</gene>
<evidence type="ECO:0000313" key="3">
    <source>
        <dbReference type="EMBL" id="CAG2206284.1"/>
    </source>
</evidence>
<dbReference type="InterPro" id="IPR053901">
    <property type="entry name" value="C5orf34-like"/>
</dbReference>
<dbReference type="AlphaFoldDB" id="A0A8S3RGY6"/>
<name>A0A8S3RGY6_MYTED</name>
<dbReference type="PANTHER" id="PTHR34531">
    <property type="entry name" value="ZGC:153352"/>
    <property type="match status" value="1"/>
</dbReference>
<organism evidence="3 4">
    <name type="scientific">Mytilus edulis</name>
    <name type="common">Blue mussel</name>
    <dbReference type="NCBI Taxonomy" id="6550"/>
    <lineage>
        <taxon>Eukaryota</taxon>
        <taxon>Metazoa</taxon>
        <taxon>Spiralia</taxon>
        <taxon>Lophotrochozoa</taxon>
        <taxon>Mollusca</taxon>
        <taxon>Bivalvia</taxon>
        <taxon>Autobranchia</taxon>
        <taxon>Pteriomorphia</taxon>
        <taxon>Mytilida</taxon>
        <taxon>Mytiloidea</taxon>
        <taxon>Mytilidae</taxon>
        <taxon>Mytilinae</taxon>
        <taxon>Mytilus</taxon>
    </lineage>
</organism>
<dbReference type="Proteomes" id="UP000683360">
    <property type="component" value="Unassembled WGS sequence"/>
</dbReference>
<evidence type="ECO:0000313" key="4">
    <source>
        <dbReference type="Proteomes" id="UP000683360"/>
    </source>
</evidence>
<feature type="domain" description="C5orf34-like second" evidence="2">
    <location>
        <begin position="116"/>
        <end position="168"/>
    </location>
</feature>
<dbReference type="OrthoDB" id="75908at2759"/>
<proteinExistence type="predicted"/>
<keyword evidence="4" id="KW-1185">Reference proteome</keyword>